<dbReference type="HOGENOM" id="CLU_977163_0_0_1"/>
<reference evidence="3" key="2">
    <citation type="submission" date="2015-01" db="EMBL/GenBank/DDBJ databases">
        <title>Evolutionary Origins and Diversification of the Mycorrhizal Mutualists.</title>
        <authorList>
            <consortium name="DOE Joint Genome Institute"/>
            <consortium name="Mycorrhizal Genomics Consortium"/>
            <person name="Kohler A."/>
            <person name="Kuo A."/>
            <person name="Nagy L.G."/>
            <person name="Floudas D."/>
            <person name="Copeland A."/>
            <person name="Barry K.W."/>
            <person name="Cichocki N."/>
            <person name="Veneault-Fourrey C."/>
            <person name="LaButti K."/>
            <person name="Lindquist E.A."/>
            <person name="Lipzen A."/>
            <person name="Lundell T."/>
            <person name="Morin E."/>
            <person name="Murat C."/>
            <person name="Riley R."/>
            <person name="Ohm R."/>
            <person name="Sun H."/>
            <person name="Tunlid A."/>
            <person name="Henrissat B."/>
            <person name="Grigoriev I.V."/>
            <person name="Hibbett D.S."/>
            <person name="Martin F."/>
        </authorList>
    </citation>
    <scope>NUCLEOTIDE SEQUENCE [LARGE SCALE GENOMIC DNA]</scope>
    <source>
        <strain evidence="3">MAFF 305830</strain>
    </source>
</reference>
<evidence type="ECO:0000256" key="1">
    <source>
        <dbReference type="SAM" id="MobiDB-lite"/>
    </source>
</evidence>
<name>A0A0C3ANK7_SERVB</name>
<proteinExistence type="predicted"/>
<evidence type="ECO:0000313" key="3">
    <source>
        <dbReference type="Proteomes" id="UP000054097"/>
    </source>
</evidence>
<feature type="region of interest" description="Disordered" evidence="1">
    <location>
        <begin position="25"/>
        <end position="53"/>
    </location>
</feature>
<protein>
    <submittedName>
        <fullName evidence="2">Uncharacterized protein</fullName>
    </submittedName>
</protein>
<dbReference type="Proteomes" id="UP000054097">
    <property type="component" value="Unassembled WGS sequence"/>
</dbReference>
<dbReference type="AlphaFoldDB" id="A0A0C3ANK7"/>
<reference evidence="2 3" key="1">
    <citation type="submission" date="2014-04" db="EMBL/GenBank/DDBJ databases">
        <authorList>
            <consortium name="DOE Joint Genome Institute"/>
            <person name="Kuo A."/>
            <person name="Zuccaro A."/>
            <person name="Kohler A."/>
            <person name="Nagy L.G."/>
            <person name="Floudas D."/>
            <person name="Copeland A."/>
            <person name="Barry K.W."/>
            <person name="Cichocki N."/>
            <person name="Veneault-Fourrey C."/>
            <person name="LaButti K."/>
            <person name="Lindquist E.A."/>
            <person name="Lipzen A."/>
            <person name="Lundell T."/>
            <person name="Morin E."/>
            <person name="Murat C."/>
            <person name="Sun H."/>
            <person name="Tunlid A."/>
            <person name="Henrissat B."/>
            <person name="Grigoriev I.V."/>
            <person name="Hibbett D.S."/>
            <person name="Martin F."/>
            <person name="Nordberg H.P."/>
            <person name="Cantor M.N."/>
            <person name="Hua S.X."/>
        </authorList>
    </citation>
    <scope>NUCLEOTIDE SEQUENCE [LARGE SCALE GENOMIC DNA]</scope>
    <source>
        <strain evidence="2 3">MAFF 305830</strain>
    </source>
</reference>
<dbReference type="EMBL" id="KN824308">
    <property type="protein sequence ID" value="KIM26145.1"/>
    <property type="molecule type" value="Genomic_DNA"/>
</dbReference>
<keyword evidence="3" id="KW-1185">Reference proteome</keyword>
<feature type="compositionally biased region" description="Low complexity" evidence="1">
    <location>
        <begin position="30"/>
        <end position="42"/>
    </location>
</feature>
<gene>
    <name evidence="2" type="ORF">M408DRAFT_10009</name>
</gene>
<evidence type="ECO:0000313" key="2">
    <source>
        <dbReference type="EMBL" id="KIM26145.1"/>
    </source>
</evidence>
<accession>A0A0C3ANK7</accession>
<organism evidence="2 3">
    <name type="scientific">Serendipita vermifera MAFF 305830</name>
    <dbReference type="NCBI Taxonomy" id="933852"/>
    <lineage>
        <taxon>Eukaryota</taxon>
        <taxon>Fungi</taxon>
        <taxon>Dikarya</taxon>
        <taxon>Basidiomycota</taxon>
        <taxon>Agaricomycotina</taxon>
        <taxon>Agaricomycetes</taxon>
        <taxon>Sebacinales</taxon>
        <taxon>Serendipitaceae</taxon>
        <taxon>Serendipita</taxon>
    </lineage>
</organism>
<sequence length="285" mass="32501">MYQPISKASFLEQILPKSSSSGIEWELQATQSSSPTTDPTQSHEYSPESRKIDFGGVSSMIDRTRVDGLTKTRTAGPVGQFQTKLVKPLVPFLSSLYIRAKQILHLAREVRVFHAQSTYIARQPFHLVILLNDTVNTEEGPDDEQHEERNELEDNLIELFDAMKEWGVKVGEDEYAEHRLSIKEQYRQFFKQRFYFHDARDASVDVVYQRSVAYDERTILFRQLRQSCVISSVDIDIGYVSTEDVEGSTKDVTPTAFIETASIGPTIDAVVYQEYIDMATTGLRI</sequence>